<dbReference type="Gene3D" id="3.90.1720.10">
    <property type="entry name" value="endopeptidase domain like (from Nostoc punctiforme)"/>
    <property type="match status" value="1"/>
</dbReference>
<proteinExistence type="predicted"/>
<dbReference type="RefSeq" id="WP_042643192.1">
    <property type="nucleotide sequence ID" value="NZ_CDDF01000014.1"/>
</dbReference>
<evidence type="ECO:0000313" key="2">
    <source>
        <dbReference type="Proteomes" id="UP001596132"/>
    </source>
</evidence>
<dbReference type="InterPro" id="IPR024453">
    <property type="entry name" value="Peptidase_C92"/>
</dbReference>
<reference evidence="2" key="1">
    <citation type="journal article" date="2019" name="Int. J. Syst. Evol. Microbiol.">
        <title>The Global Catalogue of Microorganisms (GCM) 10K type strain sequencing project: providing services to taxonomists for standard genome sequencing and annotation.</title>
        <authorList>
            <consortium name="The Broad Institute Genomics Platform"/>
            <consortium name="The Broad Institute Genome Sequencing Center for Infectious Disease"/>
            <person name="Wu L."/>
            <person name="Ma J."/>
        </authorList>
    </citation>
    <scope>NUCLEOTIDE SEQUENCE [LARGE SCALE GENOMIC DNA]</scope>
    <source>
        <strain evidence="2">KCTC 15012</strain>
    </source>
</reference>
<dbReference type="EMBL" id="JBHSPP010000015">
    <property type="protein sequence ID" value="MFC5706856.1"/>
    <property type="molecule type" value="Genomic_DNA"/>
</dbReference>
<dbReference type="Proteomes" id="UP001596132">
    <property type="component" value="Unassembled WGS sequence"/>
</dbReference>
<dbReference type="InterPro" id="IPR038765">
    <property type="entry name" value="Papain-like_cys_pep_sf"/>
</dbReference>
<comment type="caution">
    <text evidence="1">The sequence shown here is derived from an EMBL/GenBank/DDBJ whole genome shotgun (WGS) entry which is preliminary data.</text>
</comment>
<dbReference type="SUPFAM" id="SSF54001">
    <property type="entry name" value="Cysteine proteinases"/>
    <property type="match status" value="1"/>
</dbReference>
<dbReference type="Pfam" id="PF05708">
    <property type="entry name" value="Peptidase_C92"/>
    <property type="match status" value="1"/>
</dbReference>
<name>A0ABW0YAU6_9GAMM</name>
<protein>
    <submittedName>
        <fullName evidence="1">YiiX/YebB-like N1pC/P60 family cysteine hydrolase</fullName>
    </submittedName>
</protein>
<sequence>MFESGDLIFTQIGPPDNAISAVTKGYGGARVNHMGVVVLNNYGTYVLEAFPPEVRVTNLAVHLRRSEFEPGKPRYIHARLRDEHKALIPSAISYGLEKRGMPYDVIYLTDELALYCSELVVDMFKHANGGVAFFPEKPMSFRDLKTGEISPSWVDYYETFGMKVPEGEPGSNPGDISRDIQLNILSVVGVITGYKEP</sequence>
<keyword evidence="2" id="KW-1185">Reference proteome</keyword>
<accession>A0ABW0YAU6</accession>
<evidence type="ECO:0000313" key="1">
    <source>
        <dbReference type="EMBL" id="MFC5706856.1"/>
    </source>
</evidence>
<organism evidence="1 2">
    <name type="scientific">Aeromonas eucrenophila</name>
    <dbReference type="NCBI Taxonomy" id="649"/>
    <lineage>
        <taxon>Bacteria</taxon>
        <taxon>Pseudomonadati</taxon>
        <taxon>Pseudomonadota</taxon>
        <taxon>Gammaproteobacteria</taxon>
        <taxon>Aeromonadales</taxon>
        <taxon>Aeromonadaceae</taxon>
        <taxon>Aeromonas</taxon>
    </lineage>
</organism>
<gene>
    <name evidence="1" type="ORF">ACFPVW_12465</name>
</gene>